<feature type="transmembrane region" description="Helical" evidence="1">
    <location>
        <begin position="114"/>
        <end position="133"/>
    </location>
</feature>
<evidence type="ECO:0000313" key="3">
    <source>
        <dbReference type="Proteomes" id="UP000529795"/>
    </source>
</evidence>
<keyword evidence="1" id="KW-0472">Membrane</keyword>
<keyword evidence="3" id="KW-1185">Reference proteome</keyword>
<sequence length="139" mass="15128">MQNTIDQAEAFSRKWAMMLFVLAGAVLAAELAGVALRTDFVDGFWLGVALVCACTLVPWRRLLRLKGPLHRLLDDEVVRDHRRTSCVAGFWCSLVVALALAPLAHDGGLSAYDIARLVATAALFSAMVTFATLELRAAR</sequence>
<accession>A0A840FB84</accession>
<proteinExistence type="predicted"/>
<feature type="transmembrane region" description="Helical" evidence="1">
    <location>
        <begin position="84"/>
        <end position="102"/>
    </location>
</feature>
<keyword evidence="1" id="KW-0812">Transmembrane</keyword>
<dbReference type="EMBL" id="JACIEV010000008">
    <property type="protein sequence ID" value="MBB4154919.1"/>
    <property type="molecule type" value="Genomic_DNA"/>
</dbReference>
<protein>
    <recommendedName>
        <fullName evidence="4">DUF2178 domain-containing protein</fullName>
    </recommendedName>
</protein>
<evidence type="ECO:0008006" key="4">
    <source>
        <dbReference type="Google" id="ProtNLM"/>
    </source>
</evidence>
<name>A0A840FB84_9SPHN</name>
<feature type="transmembrane region" description="Helical" evidence="1">
    <location>
        <begin position="15"/>
        <end position="37"/>
    </location>
</feature>
<dbReference type="RefSeq" id="WP_183985893.1">
    <property type="nucleotide sequence ID" value="NZ_JACIEV010000008.1"/>
</dbReference>
<reference evidence="2 3" key="1">
    <citation type="submission" date="2020-08" db="EMBL/GenBank/DDBJ databases">
        <title>Genomic Encyclopedia of Type Strains, Phase IV (KMG-IV): sequencing the most valuable type-strain genomes for metagenomic binning, comparative biology and taxonomic classification.</title>
        <authorList>
            <person name="Goeker M."/>
        </authorList>
    </citation>
    <scope>NUCLEOTIDE SEQUENCE [LARGE SCALE GENOMIC DNA]</scope>
    <source>
        <strain evidence="2 3">YC6723</strain>
    </source>
</reference>
<evidence type="ECO:0000256" key="1">
    <source>
        <dbReference type="SAM" id="Phobius"/>
    </source>
</evidence>
<evidence type="ECO:0000313" key="2">
    <source>
        <dbReference type="EMBL" id="MBB4154919.1"/>
    </source>
</evidence>
<keyword evidence="1" id="KW-1133">Transmembrane helix</keyword>
<dbReference type="Proteomes" id="UP000529795">
    <property type="component" value="Unassembled WGS sequence"/>
</dbReference>
<organism evidence="2 3">
    <name type="scientific">Sphingomonas jinjuensis</name>
    <dbReference type="NCBI Taxonomy" id="535907"/>
    <lineage>
        <taxon>Bacteria</taxon>
        <taxon>Pseudomonadati</taxon>
        <taxon>Pseudomonadota</taxon>
        <taxon>Alphaproteobacteria</taxon>
        <taxon>Sphingomonadales</taxon>
        <taxon>Sphingomonadaceae</taxon>
        <taxon>Sphingomonas</taxon>
    </lineage>
</organism>
<feature type="transmembrane region" description="Helical" evidence="1">
    <location>
        <begin position="43"/>
        <end position="63"/>
    </location>
</feature>
<dbReference type="AlphaFoldDB" id="A0A840FB84"/>
<gene>
    <name evidence="2" type="ORF">GGQ80_002835</name>
</gene>
<comment type="caution">
    <text evidence="2">The sequence shown here is derived from an EMBL/GenBank/DDBJ whole genome shotgun (WGS) entry which is preliminary data.</text>
</comment>